<keyword evidence="2" id="KW-1185">Reference proteome</keyword>
<organism evidence="1 2">
    <name type="scientific">Crenobacter luteus</name>
    <dbReference type="NCBI Taxonomy" id="1452487"/>
    <lineage>
        <taxon>Bacteria</taxon>
        <taxon>Pseudomonadati</taxon>
        <taxon>Pseudomonadota</taxon>
        <taxon>Betaproteobacteria</taxon>
        <taxon>Neisseriales</taxon>
        <taxon>Neisseriaceae</taxon>
        <taxon>Crenobacter</taxon>
    </lineage>
</organism>
<dbReference type="STRING" id="1452487.AVW16_05425"/>
<dbReference type="EMBL" id="LQQU01000004">
    <property type="protein sequence ID" value="KZE34922.1"/>
    <property type="molecule type" value="Genomic_DNA"/>
</dbReference>
<evidence type="ECO:0000313" key="1">
    <source>
        <dbReference type="EMBL" id="KZE34922.1"/>
    </source>
</evidence>
<evidence type="ECO:0008006" key="3">
    <source>
        <dbReference type="Google" id="ProtNLM"/>
    </source>
</evidence>
<dbReference type="Proteomes" id="UP000076625">
    <property type="component" value="Unassembled WGS sequence"/>
</dbReference>
<proteinExistence type="predicted"/>
<evidence type="ECO:0000313" key="2">
    <source>
        <dbReference type="Proteomes" id="UP000076625"/>
    </source>
</evidence>
<gene>
    <name evidence="1" type="ORF">AVW16_05425</name>
</gene>
<name>A0A165G2B7_9NEIS</name>
<protein>
    <recommendedName>
        <fullName evidence="3">Antibiotic biosynthesis monooxygenase</fullName>
    </recommendedName>
</protein>
<sequence>MIYLVGRHRVSDYARWKAAFDGRAEARRAAGLELLQCWRALDDPGNVFFVFEVADLARARAFAAGWSDAPGTVESELHFVERAAGCPPCG</sequence>
<dbReference type="AlphaFoldDB" id="A0A165G2B7"/>
<dbReference type="RefSeq" id="WP_066609734.1">
    <property type="nucleotide sequence ID" value="NZ_LQQU01000004.1"/>
</dbReference>
<comment type="caution">
    <text evidence="1">The sequence shown here is derived from an EMBL/GenBank/DDBJ whole genome shotgun (WGS) entry which is preliminary data.</text>
</comment>
<reference evidence="2" key="1">
    <citation type="submission" date="2016-01" db="EMBL/GenBank/DDBJ databases">
        <title>Draft genome of Chromobacterium sp. F49.</title>
        <authorList>
            <person name="Hong K.W."/>
        </authorList>
    </citation>
    <scope>NUCLEOTIDE SEQUENCE [LARGE SCALE GENOMIC DNA]</scope>
    <source>
        <strain evidence="2">CN10</strain>
    </source>
</reference>
<accession>A0A165G2B7</accession>